<dbReference type="CDD" id="cd07960">
    <property type="entry name" value="Anticodon_Ia_Ile_BEm"/>
    <property type="match status" value="1"/>
</dbReference>
<evidence type="ECO:0000313" key="15">
    <source>
        <dbReference type="EMBL" id="SVA29470.1"/>
    </source>
</evidence>
<organism evidence="15">
    <name type="scientific">marine metagenome</name>
    <dbReference type="NCBI Taxonomy" id="408172"/>
    <lineage>
        <taxon>unclassified sequences</taxon>
        <taxon>metagenomes</taxon>
        <taxon>ecological metagenomes</taxon>
    </lineage>
</organism>
<reference evidence="15" key="1">
    <citation type="submission" date="2018-05" db="EMBL/GenBank/DDBJ databases">
        <authorList>
            <person name="Lanie J.A."/>
            <person name="Ng W.-L."/>
            <person name="Kazmierczak K.M."/>
            <person name="Andrzejewski T.M."/>
            <person name="Davidsen T.M."/>
            <person name="Wayne K.J."/>
            <person name="Tettelin H."/>
            <person name="Glass J.I."/>
            <person name="Rusch D."/>
            <person name="Podicherti R."/>
            <person name="Tsui H.-C.T."/>
            <person name="Winkler M.E."/>
        </authorList>
    </citation>
    <scope>NUCLEOTIDE SEQUENCE</scope>
</reference>
<dbReference type="InterPro" id="IPR023585">
    <property type="entry name" value="Ile-tRNA-ligase_type1"/>
</dbReference>
<feature type="domain" description="Aminoacyl-tRNA synthetase class Ia" evidence="13">
    <location>
        <begin position="28"/>
        <end position="637"/>
    </location>
</feature>
<keyword evidence="8" id="KW-0547">Nucleotide-binding</keyword>
<dbReference type="Pfam" id="PF00133">
    <property type="entry name" value="tRNA-synt_1"/>
    <property type="match status" value="1"/>
</dbReference>
<dbReference type="InterPro" id="IPR002301">
    <property type="entry name" value="Ile-tRNA-ligase"/>
</dbReference>
<dbReference type="SUPFAM" id="SSF47323">
    <property type="entry name" value="Anticodon-binding domain of a subclass of class I aminoacyl-tRNA synthetases"/>
    <property type="match status" value="1"/>
</dbReference>
<dbReference type="InterPro" id="IPR002300">
    <property type="entry name" value="aa-tRNA-synth_Ia"/>
</dbReference>
<keyword evidence="11" id="KW-0648">Protein biosynthesis</keyword>
<dbReference type="InterPro" id="IPR009080">
    <property type="entry name" value="tRNAsynth_Ia_anticodon-bd"/>
</dbReference>
<protein>
    <recommendedName>
        <fullName evidence="4">isoleucine--tRNA ligase</fullName>
        <ecNumber evidence="4">6.1.1.5</ecNumber>
    </recommendedName>
</protein>
<dbReference type="InterPro" id="IPR001412">
    <property type="entry name" value="aa-tRNA-synth_I_CS"/>
</dbReference>
<dbReference type="FunFam" id="3.40.50.620:FF:000042">
    <property type="entry name" value="Isoleucine--tRNA ligase"/>
    <property type="match status" value="1"/>
</dbReference>
<dbReference type="InterPro" id="IPR014729">
    <property type="entry name" value="Rossmann-like_a/b/a_fold"/>
</dbReference>
<dbReference type="Gene3D" id="1.10.730.20">
    <property type="match status" value="1"/>
</dbReference>
<evidence type="ECO:0000256" key="7">
    <source>
        <dbReference type="ARBA" id="ARBA00022723"/>
    </source>
</evidence>
<feature type="non-terminal residue" evidence="15">
    <location>
        <position position="729"/>
    </location>
</feature>
<dbReference type="GO" id="GO:0005829">
    <property type="term" value="C:cytosol"/>
    <property type="evidence" value="ECO:0007669"/>
    <property type="project" value="TreeGrafter"/>
</dbReference>
<feature type="domain" description="Methionyl/Valyl/Leucyl/Isoleucyl-tRNA synthetase anticodon-binding" evidence="14">
    <location>
        <begin position="681"/>
        <end position="729"/>
    </location>
</feature>
<dbReference type="NCBIfam" id="TIGR00392">
    <property type="entry name" value="ileS"/>
    <property type="match status" value="1"/>
</dbReference>
<dbReference type="GO" id="GO:0004822">
    <property type="term" value="F:isoleucine-tRNA ligase activity"/>
    <property type="evidence" value="ECO:0007669"/>
    <property type="project" value="UniProtKB-EC"/>
</dbReference>
<gene>
    <name evidence="15" type="ORF">METZ01_LOCUS82324</name>
</gene>
<dbReference type="GO" id="GO:0000049">
    <property type="term" value="F:tRNA binding"/>
    <property type="evidence" value="ECO:0007669"/>
    <property type="project" value="InterPro"/>
</dbReference>
<dbReference type="PRINTS" id="PR00984">
    <property type="entry name" value="TRNASYNTHILE"/>
</dbReference>
<keyword evidence="9" id="KW-0862">Zinc</keyword>
<evidence type="ECO:0000259" key="13">
    <source>
        <dbReference type="Pfam" id="PF00133"/>
    </source>
</evidence>
<dbReference type="InterPro" id="IPR013155">
    <property type="entry name" value="M/V/L/I-tRNA-synth_anticd-bd"/>
</dbReference>
<dbReference type="PANTHER" id="PTHR42765:SF1">
    <property type="entry name" value="ISOLEUCINE--TRNA LIGASE, MITOCHONDRIAL"/>
    <property type="match status" value="1"/>
</dbReference>
<comment type="cofactor">
    <cofactor evidence="1">
        <name>Zn(2+)</name>
        <dbReference type="ChEBI" id="CHEBI:29105"/>
    </cofactor>
</comment>
<evidence type="ECO:0000256" key="12">
    <source>
        <dbReference type="ARBA" id="ARBA00023146"/>
    </source>
</evidence>
<evidence type="ECO:0000256" key="1">
    <source>
        <dbReference type="ARBA" id="ARBA00001947"/>
    </source>
</evidence>
<dbReference type="GO" id="GO:0005524">
    <property type="term" value="F:ATP binding"/>
    <property type="evidence" value="ECO:0007669"/>
    <property type="project" value="UniProtKB-KW"/>
</dbReference>
<dbReference type="EMBL" id="UINC01006760">
    <property type="protein sequence ID" value="SVA29470.1"/>
    <property type="molecule type" value="Genomic_DNA"/>
</dbReference>
<keyword evidence="12" id="KW-0030">Aminoacyl-tRNA synthetase</keyword>
<dbReference type="SUPFAM" id="SSF52374">
    <property type="entry name" value="Nucleotidylyl transferase"/>
    <property type="match status" value="1"/>
</dbReference>
<evidence type="ECO:0000256" key="5">
    <source>
        <dbReference type="ARBA" id="ARBA00022490"/>
    </source>
</evidence>
<dbReference type="AlphaFoldDB" id="A0A381UMZ4"/>
<dbReference type="SUPFAM" id="SSF50677">
    <property type="entry name" value="ValRS/IleRS/LeuRS editing domain"/>
    <property type="match status" value="1"/>
</dbReference>
<comment type="subcellular location">
    <subcellularLocation>
        <location evidence="2">Cytoplasm</location>
    </subcellularLocation>
</comment>
<dbReference type="PROSITE" id="PS00178">
    <property type="entry name" value="AA_TRNA_LIGASE_I"/>
    <property type="match status" value="1"/>
</dbReference>
<accession>A0A381UMZ4</accession>
<dbReference type="PANTHER" id="PTHR42765">
    <property type="entry name" value="SOLEUCYL-TRNA SYNTHETASE"/>
    <property type="match status" value="1"/>
</dbReference>
<comment type="subunit">
    <text evidence="3">Monomer.</text>
</comment>
<evidence type="ECO:0000256" key="6">
    <source>
        <dbReference type="ARBA" id="ARBA00022598"/>
    </source>
</evidence>
<name>A0A381UMZ4_9ZZZZ</name>
<dbReference type="FunFam" id="3.40.50.620:FF:000048">
    <property type="entry name" value="Isoleucine--tRNA ligase"/>
    <property type="match status" value="1"/>
</dbReference>
<keyword evidence="5" id="KW-0963">Cytoplasm</keyword>
<evidence type="ECO:0000259" key="14">
    <source>
        <dbReference type="Pfam" id="PF08264"/>
    </source>
</evidence>
<dbReference type="GO" id="GO:0006428">
    <property type="term" value="P:isoleucyl-tRNA aminoacylation"/>
    <property type="evidence" value="ECO:0007669"/>
    <property type="project" value="InterPro"/>
</dbReference>
<evidence type="ECO:0000256" key="2">
    <source>
        <dbReference type="ARBA" id="ARBA00004496"/>
    </source>
</evidence>
<evidence type="ECO:0000256" key="9">
    <source>
        <dbReference type="ARBA" id="ARBA00022833"/>
    </source>
</evidence>
<dbReference type="CDD" id="cd00818">
    <property type="entry name" value="IleRS_core"/>
    <property type="match status" value="1"/>
</dbReference>
<dbReference type="Pfam" id="PF08264">
    <property type="entry name" value="Anticodon_1"/>
    <property type="match status" value="1"/>
</dbReference>
<evidence type="ECO:0000256" key="3">
    <source>
        <dbReference type="ARBA" id="ARBA00011245"/>
    </source>
</evidence>
<dbReference type="EC" id="6.1.1.5" evidence="4"/>
<evidence type="ECO:0000256" key="11">
    <source>
        <dbReference type="ARBA" id="ARBA00022917"/>
    </source>
</evidence>
<proteinExistence type="inferred from homology"/>
<dbReference type="Gene3D" id="3.40.50.620">
    <property type="entry name" value="HUPs"/>
    <property type="match status" value="2"/>
</dbReference>
<evidence type="ECO:0000256" key="10">
    <source>
        <dbReference type="ARBA" id="ARBA00022840"/>
    </source>
</evidence>
<dbReference type="HAMAP" id="MF_02002">
    <property type="entry name" value="Ile_tRNA_synth_type1"/>
    <property type="match status" value="1"/>
</dbReference>
<keyword evidence="6" id="KW-0436">Ligase</keyword>
<keyword evidence="10" id="KW-0067">ATP-binding</keyword>
<dbReference type="InterPro" id="IPR033708">
    <property type="entry name" value="Anticodon_Ile_BEm"/>
</dbReference>
<evidence type="ECO:0000256" key="8">
    <source>
        <dbReference type="ARBA" id="ARBA00022741"/>
    </source>
</evidence>
<dbReference type="InterPro" id="IPR009008">
    <property type="entry name" value="Val/Leu/Ile-tRNA-synth_edit"/>
</dbReference>
<dbReference type="InterPro" id="IPR050081">
    <property type="entry name" value="Ile-tRNA_ligase"/>
</dbReference>
<evidence type="ECO:0000256" key="4">
    <source>
        <dbReference type="ARBA" id="ARBA00013165"/>
    </source>
</evidence>
<keyword evidence="7" id="KW-0479">Metal-binding</keyword>
<dbReference type="GO" id="GO:0046872">
    <property type="term" value="F:metal ion binding"/>
    <property type="evidence" value="ECO:0007669"/>
    <property type="project" value="UniProtKB-KW"/>
</dbReference>
<sequence>MKDYKDTLNLPKTDFAMKANLANKEPELLNYWKEIDLYKKLTEKGKGRDKFVLHDGPPYANGAIHLGHAVNKTLKDIVVKSQSLNGKYSPFTPGWDCHGLPIELNVEKNLGKVGDKISAKEFREACRNYANDQIEVQKEEFKRLGVLGDWENPYLTMDSHFEAGIIRSLGHIVSKGYVMRGDKPVHWCVDCGSALAEAEVEYQDKTSLAIDFGFPVEVKKINSIFNLDLDIPIYAASWTTTPWTLPGNVALSVSGEFDYCLVKLKKETKDYGLLVGKELLEQTLERINVKEFEILGTCKGIKLDRLDAKHPYLERPSKFVLGDHVTTEVGTGIVHTAPGHGLEDYIVAKEYDLEVICPVKNNGTFSSQEEHVAGLFVFKANEKIIEVLEEEGTLLAKADYEHSYPHCWRHKTPLMFRATPQWFIGMDKSSLLVNANKAIKDVSWEPNWGETRMSSMLERPDWCISRQRAWGVPITLLIHKETRELHPDTNDLFEKIAKKIEDEGIESWYQLEAADLVNDHSQYEKVTDILDVWFDSGVTHACVLQDKDLQFPADLYLEGSDQHRGWFQSSLLTSMAINGTPPYKGVLTHGFVVDAEGKKMSKSLGNTISPQEIWNSRGADVLRAWIASTDYRNEMVISNERLQGVSDTYRRIRNTLRFLLGNIHDFKPENRAKENELTEIDKFMEIKTQKLQKELIEDYQNYQFHLVFNKIHNFCTNELGGFYLDILKD</sequence>
<dbReference type="GO" id="GO:0002161">
    <property type="term" value="F:aminoacyl-tRNA deacylase activity"/>
    <property type="evidence" value="ECO:0007669"/>
    <property type="project" value="InterPro"/>
</dbReference>